<evidence type="ECO:0000256" key="1">
    <source>
        <dbReference type="ARBA" id="ARBA00010884"/>
    </source>
</evidence>
<dbReference type="GO" id="GO:0034338">
    <property type="term" value="F:short-chain carboxylesterase activity"/>
    <property type="evidence" value="ECO:0007669"/>
    <property type="project" value="TreeGrafter"/>
</dbReference>
<feature type="active site" description="Charge relay system" evidence="4">
    <location>
        <position position="363"/>
    </location>
</feature>
<feature type="active site" description="Charge relay system" evidence="4">
    <location>
        <position position="334"/>
    </location>
</feature>
<proteinExistence type="inferred from homology"/>
<dbReference type="Gene3D" id="3.40.50.1820">
    <property type="entry name" value="alpha/beta hydrolase"/>
    <property type="match status" value="1"/>
</dbReference>
<evidence type="ECO:0000313" key="6">
    <source>
        <dbReference type="EMBL" id="JAT68317.1"/>
    </source>
</evidence>
<dbReference type="GO" id="GO:0047372">
    <property type="term" value="F:monoacylglycerol lipase activity"/>
    <property type="evidence" value="ECO:0007669"/>
    <property type="project" value="TreeGrafter"/>
</dbReference>
<reference evidence="6" key="1">
    <citation type="submission" date="2015-08" db="EMBL/GenBank/DDBJ databases">
        <authorList>
            <person name="Babu N.S."/>
            <person name="Beckwith C.J."/>
            <person name="Beseler K.G."/>
            <person name="Brison A."/>
            <person name="Carone J.V."/>
            <person name="Caskin T.P."/>
            <person name="Diamond M."/>
            <person name="Durham M.E."/>
            <person name="Foxe J.M."/>
            <person name="Go M."/>
            <person name="Henderson B.A."/>
            <person name="Jones I.B."/>
            <person name="McGettigan J.A."/>
            <person name="Micheletti S.J."/>
            <person name="Nasrallah M.E."/>
            <person name="Ortiz D."/>
            <person name="Piller C.R."/>
            <person name="Privatt S.R."/>
            <person name="Schneider S.L."/>
            <person name="Sharp S."/>
            <person name="Smith T.C."/>
            <person name="Stanton J.D."/>
            <person name="Ullery H.E."/>
            <person name="Wilson R.J."/>
            <person name="Serrano M.G."/>
            <person name="Buck G."/>
            <person name="Lee V."/>
            <person name="Wang Y."/>
            <person name="Carvalho R."/>
            <person name="Voegtly L."/>
            <person name="Shi R."/>
            <person name="Duckworth R."/>
            <person name="Johnson A."/>
            <person name="Loviza R."/>
            <person name="Walstead R."/>
            <person name="Shah Z."/>
            <person name="Kiflezghi M."/>
            <person name="Wade K."/>
            <person name="Ball S.L."/>
            <person name="Bradley K.W."/>
            <person name="Asai D.J."/>
            <person name="Bowman C.A."/>
            <person name="Russell D.A."/>
            <person name="Pope W.H."/>
            <person name="Jacobs-Sera D."/>
            <person name="Hendrix R.W."/>
            <person name="Hatfull G.F."/>
        </authorList>
    </citation>
    <scope>NUCLEOTIDE SEQUENCE</scope>
</reference>
<dbReference type="InterPro" id="IPR050960">
    <property type="entry name" value="AB_hydrolase_4_sf"/>
</dbReference>
<feature type="domain" description="AB hydrolase-1" evidence="5">
    <location>
        <begin position="122"/>
        <end position="364"/>
    </location>
</feature>
<dbReference type="PROSITE" id="PS01133">
    <property type="entry name" value="UPF0017"/>
    <property type="match status" value="1"/>
</dbReference>
<organism evidence="6">
    <name type="scientific">Auxenochlorella protothecoides</name>
    <name type="common">Green microalga</name>
    <name type="synonym">Chlorella protothecoides</name>
    <dbReference type="NCBI Taxonomy" id="3075"/>
    <lineage>
        <taxon>Eukaryota</taxon>
        <taxon>Viridiplantae</taxon>
        <taxon>Chlorophyta</taxon>
        <taxon>core chlorophytes</taxon>
        <taxon>Trebouxiophyceae</taxon>
        <taxon>Chlorellales</taxon>
        <taxon>Chlorellaceae</taxon>
        <taxon>Auxenochlorella</taxon>
    </lineage>
</organism>
<dbReference type="InterPro" id="IPR000952">
    <property type="entry name" value="AB_hydrolase_4_CS"/>
</dbReference>
<dbReference type="PANTHER" id="PTHR10794:SF84">
    <property type="entry name" value="ESTERASE_LIPASE_THIOESTERASE FAMILY PROTEIN"/>
    <property type="match status" value="1"/>
</dbReference>
<dbReference type="PANTHER" id="PTHR10794">
    <property type="entry name" value="ABHYDROLASE DOMAIN-CONTAINING PROTEIN"/>
    <property type="match status" value="1"/>
</dbReference>
<dbReference type="InterPro" id="IPR012020">
    <property type="entry name" value="ABHD4"/>
</dbReference>
<keyword evidence="2" id="KW-0719">Serine esterase</keyword>
<dbReference type="InterPro" id="IPR029058">
    <property type="entry name" value="AB_hydrolase_fold"/>
</dbReference>
<evidence type="ECO:0000256" key="2">
    <source>
        <dbReference type="ARBA" id="ARBA00022487"/>
    </source>
</evidence>
<dbReference type="SUPFAM" id="SSF53474">
    <property type="entry name" value="alpha/beta-Hydrolases"/>
    <property type="match status" value="1"/>
</dbReference>
<accession>A0A1D1ZND0</accession>
<comment type="similarity">
    <text evidence="1">Belongs to the AB hydrolase superfamily. AB hydrolase 4 family.</text>
</comment>
<dbReference type="InterPro" id="IPR000073">
    <property type="entry name" value="AB_hydrolase_1"/>
</dbReference>
<dbReference type="PIRSF" id="PIRSF005211">
    <property type="entry name" value="Ab_hydro_YheT"/>
    <property type="match status" value="1"/>
</dbReference>
<gene>
    <name evidence="6" type="ORF">g.26882</name>
</gene>
<protein>
    <recommendedName>
        <fullName evidence="5">AB hydrolase-1 domain-containing protein</fullName>
    </recommendedName>
</protein>
<evidence type="ECO:0000259" key="5">
    <source>
        <dbReference type="Pfam" id="PF00561"/>
    </source>
</evidence>
<dbReference type="AlphaFoldDB" id="A0A1D1ZND0"/>
<name>A0A1D1ZND0_AUXPR</name>
<evidence type="ECO:0000256" key="4">
    <source>
        <dbReference type="PIRSR" id="PIRSR005211-1"/>
    </source>
</evidence>
<feature type="active site" description="Charge relay system" evidence="4">
    <location>
        <position position="202"/>
    </location>
</feature>
<dbReference type="Pfam" id="PF00561">
    <property type="entry name" value="Abhydrolase_1"/>
    <property type="match status" value="1"/>
</dbReference>
<evidence type="ECO:0000256" key="3">
    <source>
        <dbReference type="ARBA" id="ARBA00022801"/>
    </source>
</evidence>
<keyword evidence="3" id="KW-0378">Hydrolase</keyword>
<dbReference type="EMBL" id="GDKF01010305">
    <property type="protein sequence ID" value="JAT68317.1"/>
    <property type="molecule type" value="Transcribed_RNA"/>
</dbReference>
<sequence length="424" mass="44955">MRALACLAQSRGPPVSRRVATRAAPASTMASLPARTFKPCIITQPTPRNETLLSMCPSLSAPYSLPLPLCNGHVETIFAALFRRTPGVVYDRELVHMPDGGLVALDARATPAGEDPLPPTAPVLLLLPGLTGGSEDSYVQHQVHGAAAAGFRPLVMNMRGTSHMPVTTPRFFSAEDTGDIRRIVAHIRNLYPQSMLLAAGWSNGGNILTRYLGEEGDATPITAAAVLCNPFNMPMCHENMSSGFSLLYNWNLGKSLRRIYLRHAPLFEAAAAAGEVAYKTDQAASASTISAFDDAITTVTYGYASVDDYYAAASSDRDVGAVCVPTLFVQAEDDPIAVQGAIPREGLLGNPNAILALTPTGGHLGWCGGKDGIFGAPWSNSVVLEWFSAIQKVAPLDFGKDQGGALPEDTTYSIASETIRKVVA</sequence>